<dbReference type="Proteomes" id="UP000177103">
    <property type="component" value="Unassembled WGS sequence"/>
</dbReference>
<evidence type="ECO:0000256" key="2">
    <source>
        <dbReference type="ARBA" id="ARBA00022741"/>
    </source>
</evidence>
<dbReference type="InterPro" id="IPR010230">
    <property type="entry name" value="FeS-cluster_ATPase_SufC"/>
</dbReference>
<accession>A0A1G1WB43</accession>
<gene>
    <name evidence="5" type="ORF">A2Y57_01205</name>
</gene>
<keyword evidence="2" id="KW-0547">Nucleotide-binding</keyword>
<dbReference type="GO" id="GO:0016887">
    <property type="term" value="F:ATP hydrolysis activity"/>
    <property type="evidence" value="ECO:0007669"/>
    <property type="project" value="InterPro"/>
</dbReference>
<name>A0A1G1WB43_9BACT</name>
<feature type="domain" description="ABC transporter" evidence="4">
    <location>
        <begin position="2"/>
        <end position="244"/>
    </location>
</feature>
<protein>
    <submittedName>
        <fullName evidence="5">Fe-S cluster assembly ATPase SufC</fullName>
    </submittedName>
</protein>
<dbReference type="CDD" id="cd03217">
    <property type="entry name" value="ABC_FeS_Assembly"/>
    <property type="match status" value="1"/>
</dbReference>
<dbReference type="InterPro" id="IPR003439">
    <property type="entry name" value="ABC_transporter-like_ATP-bd"/>
</dbReference>
<evidence type="ECO:0000313" key="5">
    <source>
        <dbReference type="EMBL" id="OGY24912.1"/>
    </source>
</evidence>
<sequence length="249" mass="27742">MLEIKNLKVTSDNKEILKDLSLTIKNGETHALMGPNGSGKTTLAFTLLGHPNYSVIGGSLKLDDQDLRNLSPDKRAQLGLFLGFQQPVEVAGVSSANFLRTAYNRLNGQKISPLEFKKTLDEEFVKLKIDSSFSSRGINENFSGGEKKKFEVLQLNLLKPKFAILDEIDSGLDIDALKIVANSISQIANREDKPGILLITHYPRILRFIKPDFVHILIEGRIAESGRSDLVERLESKGYAWFKREATDA</sequence>
<comment type="similarity">
    <text evidence="1">Belongs to the ABC transporter superfamily. Ycf16 family.</text>
</comment>
<organism evidence="5 6">
    <name type="scientific">Candidatus Woykebacteria bacterium RBG_13_40_7b</name>
    <dbReference type="NCBI Taxonomy" id="1802594"/>
    <lineage>
        <taxon>Bacteria</taxon>
        <taxon>Candidatus Woykeibacteriota</taxon>
    </lineage>
</organism>
<dbReference type="NCBIfam" id="TIGR01978">
    <property type="entry name" value="sufC"/>
    <property type="match status" value="1"/>
</dbReference>
<dbReference type="PANTHER" id="PTHR43204">
    <property type="entry name" value="ABC TRANSPORTER I FAMILY MEMBER 6, CHLOROPLASTIC"/>
    <property type="match status" value="1"/>
</dbReference>
<dbReference type="SUPFAM" id="SSF52540">
    <property type="entry name" value="P-loop containing nucleoside triphosphate hydrolases"/>
    <property type="match status" value="1"/>
</dbReference>
<dbReference type="EMBL" id="MHCQ01000007">
    <property type="protein sequence ID" value="OGY24912.1"/>
    <property type="molecule type" value="Genomic_DNA"/>
</dbReference>
<dbReference type="Pfam" id="PF00005">
    <property type="entry name" value="ABC_tran"/>
    <property type="match status" value="1"/>
</dbReference>
<dbReference type="PROSITE" id="PS50893">
    <property type="entry name" value="ABC_TRANSPORTER_2"/>
    <property type="match status" value="1"/>
</dbReference>
<proteinExistence type="inferred from homology"/>
<evidence type="ECO:0000259" key="4">
    <source>
        <dbReference type="PROSITE" id="PS50893"/>
    </source>
</evidence>
<dbReference type="AlphaFoldDB" id="A0A1G1WB43"/>
<comment type="caution">
    <text evidence="5">The sequence shown here is derived from an EMBL/GenBank/DDBJ whole genome shotgun (WGS) entry which is preliminary data.</text>
</comment>
<keyword evidence="3" id="KW-0067">ATP-binding</keyword>
<evidence type="ECO:0000256" key="1">
    <source>
        <dbReference type="ARBA" id="ARBA00006216"/>
    </source>
</evidence>
<dbReference type="GO" id="GO:0005524">
    <property type="term" value="F:ATP binding"/>
    <property type="evidence" value="ECO:0007669"/>
    <property type="project" value="UniProtKB-KW"/>
</dbReference>
<dbReference type="Gene3D" id="3.40.50.300">
    <property type="entry name" value="P-loop containing nucleotide triphosphate hydrolases"/>
    <property type="match status" value="1"/>
</dbReference>
<dbReference type="InterPro" id="IPR027417">
    <property type="entry name" value="P-loop_NTPase"/>
</dbReference>
<evidence type="ECO:0000256" key="3">
    <source>
        <dbReference type="ARBA" id="ARBA00022840"/>
    </source>
</evidence>
<reference evidence="5 6" key="1">
    <citation type="journal article" date="2016" name="Nat. Commun.">
        <title>Thousands of microbial genomes shed light on interconnected biogeochemical processes in an aquifer system.</title>
        <authorList>
            <person name="Anantharaman K."/>
            <person name="Brown C.T."/>
            <person name="Hug L.A."/>
            <person name="Sharon I."/>
            <person name="Castelle C.J."/>
            <person name="Probst A.J."/>
            <person name="Thomas B.C."/>
            <person name="Singh A."/>
            <person name="Wilkins M.J."/>
            <person name="Karaoz U."/>
            <person name="Brodie E.L."/>
            <person name="Williams K.H."/>
            <person name="Hubbard S.S."/>
            <person name="Banfield J.F."/>
        </authorList>
    </citation>
    <scope>NUCLEOTIDE SEQUENCE [LARGE SCALE GENOMIC DNA]</scope>
</reference>
<evidence type="ECO:0000313" key="6">
    <source>
        <dbReference type="Proteomes" id="UP000177103"/>
    </source>
</evidence>
<dbReference type="PANTHER" id="PTHR43204:SF1">
    <property type="entry name" value="ABC TRANSPORTER I FAMILY MEMBER 6, CHLOROPLASTIC"/>
    <property type="match status" value="1"/>
</dbReference>